<name>A0A392W855_9FABA</name>
<reference evidence="2 3" key="1">
    <citation type="journal article" date="2018" name="Front. Plant Sci.">
        <title>Red Clover (Trifolium pratense) and Zigzag Clover (T. medium) - A Picture of Genomic Similarities and Differences.</title>
        <authorList>
            <person name="Dluhosova J."/>
            <person name="Istvanek J."/>
            <person name="Nedelnik J."/>
            <person name="Repkova J."/>
        </authorList>
    </citation>
    <scope>NUCLEOTIDE SEQUENCE [LARGE SCALE GENOMIC DNA]</scope>
    <source>
        <strain evidence="3">cv. 10/8</strain>
        <tissue evidence="2">Leaf</tissue>
    </source>
</reference>
<accession>A0A392W855</accession>
<sequence length="63" mass="6617">SAGTVRICGDGDGDKYSPVKTGMEAKSPPHALWGGERGSFSRTFPAPLTSLVVDEAIEIRKVA</sequence>
<evidence type="ECO:0000256" key="1">
    <source>
        <dbReference type="SAM" id="MobiDB-lite"/>
    </source>
</evidence>
<dbReference type="Proteomes" id="UP000265520">
    <property type="component" value="Unassembled WGS sequence"/>
</dbReference>
<feature type="non-terminal residue" evidence="2">
    <location>
        <position position="1"/>
    </location>
</feature>
<feature type="region of interest" description="Disordered" evidence="1">
    <location>
        <begin position="1"/>
        <end position="32"/>
    </location>
</feature>
<keyword evidence="3" id="KW-1185">Reference proteome</keyword>
<dbReference type="EMBL" id="LXQA011368756">
    <property type="protein sequence ID" value="MCI94870.1"/>
    <property type="molecule type" value="Genomic_DNA"/>
</dbReference>
<organism evidence="2 3">
    <name type="scientific">Trifolium medium</name>
    <dbReference type="NCBI Taxonomy" id="97028"/>
    <lineage>
        <taxon>Eukaryota</taxon>
        <taxon>Viridiplantae</taxon>
        <taxon>Streptophyta</taxon>
        <taxon>Embryophyta</taxon>
        <taxon>Tracheophyta</taxon>
        <taxon>Spermatophyta</taxon>
        <taxon>Magnoliopsida</taxon>
        <taxon>eudicotyledons</taxon>
        <taxon>Gunneridae</taxon>
        <taxon>Pentapetalae</taxon>
        <taxon>rosids</taxon>
        <taxon>fabids</taxon>
        <taxon>Fabales</taxon>
        <taxon>Fabaceae</taxon>
        <taxon>Papilionoideae</taxon>
        <taxon>50 kb inversion clade</taxon>
        <taxon>NPAAA clade</taxon>
        <taxon>Hologalegina</taxon>
        <taxon>IRL clade</taxon>
        <taxon>Trifolieae</taxon>
        <taxon>Trifolium</taxon>
    </lineage>
</organism>
<dbReference type="AlphaFoldDB" id="A0A392W855"/>
<proteinExistence type="predicted"/>
<evidence type="ECO:0000313" key="2">
    <source>
        <dbReference type="EMBL" id="MCI94870.1"/>
    </source>
</evidence>
<evidence type="ECO:0000313" key="3">
    <source>
        <dbReference type="Proteomes" id="UP000265520"/>
    </source>
</evidence>
<protein>
    <submittedName>
        <fullName evidence="2">Uncharacterized protein</fullName>
    </submittedName>
</protein>
<comment type="caution">
    <text evidence="2">The sequence shown here is derived from an EMBL/GenBank/DDBJ whole genome shotgun (WGS) entry which is preliminary data.</text>
</comment>